<dbReference type="GO" id="GO:0005783">
    <property type="term" value="C:endoplasmic reticulum"/>
    <property type="evidence" value="ECO:0007669"/>
    <property type="project" value="TreeGrafter"/>
</dbReference>
<dbReference type="EnsemblMetazoa" id="SMAR011263-RA">
    <property type="protein sequence ID" value="SMAR011263-PA"/>
    <property type="gene ID" value="SMAR011263"/>
</dbReference>
<organism evidence="6 7">
    <name type="scientific">Strigamia maritima</name>
    <name type="common">European centipede</name>
    <name type="synonym">Geophilus maritimus</name>
    <dbReference type="NCBI Taxonomy" id="126957"/>
    <lineage>
        <taxon>Eukaryota</taxon>
        <taxon>Metazoa</taxon>
        <taxon>Ecdysozoa</taxon>
        <taxon>Arthropoda</taxon>
        <taxon>Myriapoda</taxon>
        <taxon>Chilopoda</taxon>
        <taxon>Pleurostigmophora</taxon>
        <taxon>Geophilomorpha</taxon>
        <taxon>Linotaeniidae</taxon>
        <taxon>Strigamia</taxon>
    </lineage>
</organism>
<evidence type="ECO:0000256" key="1">
    <source>
        <dbReference type="ARBA" id="ARBA00022598"/>
    </source>
</evidence>
<dbReference type="Pfam" id="PF00501">
    <property type="entry name" value="AMP-binding"/>
    <property type="match status" value="2"/>
</dbReference>
<proteinExistence type="predicted"/>
<feature type="domain" description="AMP-dependent synthetase/ligase" evidence="5">
    <location>
        <begin position="725"/>
        <end position="1153"/>
    </location>
</feature>
<reference evidence="7" key="1">
    <citation type="submission" date="2011-05" db="EMBL/GenBank/DDBJ databases">
        <authorList>
            <person name="Richards S.R."/>
            <person name="Qu J."/>
            <person name="Jiang H."/>
            <person name="Jhangiani S.N."/>
            <person name="Agravi P."/>
            <person name="Goodspeed R."/>
            <person name="Gross S."/>
            <person name="Mandapat C."/>
            <person name="Jackson L."/>
            <person name="Mathew T."/>
            <person name="Pu L."/>
            <person name="Thornton R."/>
            <person name="Saada N."/>
            <person name="Wilczek-Boney K.B."/>
            <person name="Lee S."/>
            <person name="Kovar C."/>
            <person name="Wu Y."/>
            <person name="Scherer S.E."/>
            <person name="Worley K.C."/>
            <person name="Muzny D.M."/>
            <person name="Gibbs R."/>
        </authorList>
    </citation>
    <scope>NUCLEOTIDE SEQUENCE</scope>
    <source>
        <strain evidence="7">Brora</strain>
    </source>
</reference>
<dbReference type="PROSITE" id="PS00455">
    <property type="entry name" value="AMP_BINDING"/>
    <property type="match status" value="2"/>
</dbReference>
<evidence type="ECO:0000313" key="7">
    <source>
        <dbReference type="Proteomes" id="UP000014500"/>
    </source>
</evidence>
<dbReference type="PANTHER" id="PTHR43272">
    <property type="entry name" value="LONG-CHAIN-FATTY-ACID--COA LIGASE"/>
    <property type="match status" value="1"/>
</dbReference>
<dbReference type="Pfam" id="PF23562">
    <property type="entry name" value="AMP-binding_C_3"/>
    <property type="match status" value="2"/>
</dbReference>
<dbReference type="GO" id="GO:0016020">
    <property type="term" value="C:membrane"/>
    <property type="evidence" value="ECO:0007669"/>
    <property type="project" value="TreeGrafter"/>
</dbReference>
<evidence type="ECO:0000313" key="6">
    <source>
        <dbReference type="EnsemblMetazoa" id="SMAR011263-PA"/>
    </source>
</evidence>
<dbReference type="EC" id="6.2.1.3" evidence="4"/>
<dbReference type="PhylomeDB" id="T1JBV8"/>
<dbReference type="EMBL" id="JH432022">
    <property type="status" value="NOT_ANNOTATED_CDS"/>
    <property type="molecule type" value="Genomic_DNA"/>
</dbReference>
<dbReference type="OMA" id="AETRFEW"/>
<reference evidence="6" key="2">
    <citation type="submission" date="2015-02" db="UniProtKB">
        <authorList>
            <consortium name="EnsemblMetazoa"/>
        </authorList>
    </citation>
    <scope>IDENTIFICATION</scope>
</reference>
<dbReference type="PANTHER" id="PTHR43272:SF32">
    <property type="entry name" value="AMP-DEPENDENT SYNTHETASE_LIGASE DOMAIN-CONTAINING PROTEIN"/>
    <property type="match status" value="1"/>
</dbReference>
<dbReference type="InterPro" id="IPR000873">
    <property type="entry name" value="AMP-dep_synth/lig_dom"/>
</dbReference>
<dbReference type="InterPro" id="IPR020845">
    <property type="entry name" value="AMP-binding_CS"/>
</dbReference>
<dbReference type="Proteomes" id="UP000014500">
    <property type="component" value="Unassembled WGS sequence"/>
</dbReference>
<keyword evidence="3" id="KW-0443">Lipid metabolism</keyword>
<dbReference type="GO" id="GO:0004467">
    <property type="term" value="F:long-chain fatty acid-CoA ligase activity"/>
    <property type="evidence" value="ECO:0007669"/>
    <property type="project" value="UniProtKB-EC"/>
</dbReference>
<sequence>MSNQIAKDLIANEFVDPHKPLHQNGPDYIIPTDQIRTWIADGATKLEDDPQLPTKSVVTLFQNSVRANADKIALVNNKNGEECKWTYTQYLDNVKTAAKGFIKLGLVPYHGVCMLGFNSPEWLISHLGAIFAGGFAVGIYTTNSPAACYHVLNDCDANILVVENDKQLQKVLEIRDKLPHLKAIIQYTGTSTHPDVLTWNDLMLIGQSVSEEILDRRIRGLATNQCCCLIYTSGTTGNSKGVMLSHDNLQMISSVVLPSFFDSDGRDQRAISYLPLSHLAAVSVDLYSSFHYGATVYFATPEALKGKMVDVLREVQPTVFLGMPRVVEKIYEKMLQAEKSMYWITRQLFNWAKHQGLKYHMETKHKSSSEPIMFTLAKKLVLNRVKNAVGLRQLEYFACGGAPILPEIKKYFMSLDLFISEGYGLSESTSLQVGILRSSKITNFDTVGNINTIKVYKTKVVDPDDDGNGEIMMHGRNVCMGYLKLEKETKEIIDEDGWLHSGDLGRVDQDGNLFITGRIKEIVITAGGENIPPIFIEETIKKNLPIISNCMVIGDQKKYLTLLITLKTELDMETFIYSDQLTPEAVSWCKSVGSQSKSVSDILKNNDNNVMNAIQAGINKYNELSAISKAQKVQKFTVLPQDFSIGNGDLGPTAKLRRPIIFKKKMSVSASDLISAEFVDSYNPPHQNGPDYIISTEEIRSWIADGAVKIYEEPSTPPISVVTLFNKAVEDFPDRIALVGKKDGHEVKWTYAQYATDVRKAAKGFIKLGLSPFHGVSVLGFNSPEWLIAHLGAIFAGGFAAGIYTTNTPAACHHVLNDCDANIVVVENEKQLDKILQIKADLPHLKAIIQYTGTPSHPDVLSWNDLLLIGESISDDILEKRIKSLAINQCCFLIYTSGTTGNPKGVMISHDNIYTFVNVVKKYFVEQLGTNQRVISYLPLSHLAALATDLYAAVFIGGTVHFATPDVLKGKMLEMLQQVQPTMFLAVPRIVEKIVENVQRSETTMNWLSAKLIKWAKNQSLHYHLEHKHESASKPFMYTIAKRMVLDKIKTTLGLQHIENFSCVGAPLSSEIKKYFVSLDFMVSDGYGLSESTAAVIMSTKNDIVLNTVGNVNLIEEYKIKILNPDENGNGEAIFEISIPILIRGRNVFMGYLKLEEQTKETIDDERWLHSGDLGMIDNDGYLYITGRIKELLITAGGENISPNNIEDAIKQNLPTVSQCILIGDRKKFLTMLLTLKTEVEVETLMPTDKLTRDTIQWCKSLGSDAKTVSEILDTKDANVMNAIQAGISKYNEIGAMSNAQKIQKWTLLPQDFSIENGEIGPTGKMRRPNIIQKYEETIENMYSIKEEEKNI</sequence>
<dbReference type="InterPro" id="IPR042099">
    <property type="entry name" value="ANL_N_sf"/>
</dbReference>
<evidence type="ECO:0000256" key="3">
    <source>
        <dbReference type="ARBA" id="ARBA00023098"/>
    </source>
</evidence>
<name>T1JBV8_STRMM</name>
<evidence type="ECO:0000259" key="5">
    <source>
        <dbReference type="Pfam" id="PF00501"/>
    </source>
</evidence>
<feature type="domain" description="AMP-dependent synthetase/ligase" evidence="5">
    <location>
        <begin position="61"/>
        <end position="483"/>
    </location>
</feature>
<dbReference type="STRING" id="126957.T1JBV8"/>
<keyword evidence="7" id="KW-1185">Reference proteome</keyword>
<dbReference type="HOGENOM" id="CLU_257632_0_0_1"/>
<accession>T1JBV8</accession>
<protein>
    <recommendedName>
        <fullName evidence="4">long-chain-fatty-acid--CoA ligase</fullName>
        <ecNumber evidence="4">6.2.1.3</ecNumber>
    </recommendedName>
</protein>
<evidence type="ECO:0000256" key="4">
    <source>
        <dbReference type="ARBA" id="ARBA00026121"/>
    </source>
</evidence>
<keyword evidence="2" id="KW-0276">Fatty acid metabolism</keyword>
<keyword evidence="1" id="KW-0436">Ligase</keyword>
<dbReference type="eggNOG" id="KOG1256">
    <property type="taxonomic scope" value="Eukaryota"/>
</dbReference>
<dbReference type="Gene3D" id="3.40.50.12780">
    <property type="entry name" value="N-terminal domain of ligase-like"/>
    <property type="match status" value="3"/>
</dbReference>
<evidence type="ECO:0000256" key="2">
    <source>
        <dbReference type="ARBA" id="ARBA00022832"/>
    </source>
</evidence>
<dbReference type="SUPFAM" id="SSF56801">
    <property type="entry name" value="Acetyl-CoA synthetase-like"/>
    <property type="match status" value="2"/>
</dbReference>